<dbReference type="Pfam" id="PF08241">
    <property type="entry name" value="Methyltransf_11"/>
    <property type="match status" value="1"/>
</dbReference>
<feature type="domain" description="Methyltransferase type 11" evidence="5">
    <location>
        <begin position="64"/>
        <end position="165"/>
    </location>
</feature>
<keyword evidence="2 6" id="KW-0489">Methyltransferase</keyword>
<protein>
    <submittedName>
        <fullName evidence="6">Methyltransferase domain protein</fullName>
    </submittedName>
</protein>
<name>M3FT36_9LEPT</name>
<reference evidence="6 7" key="1">
    <citation type="submission" date="2013-01" db="EMBL/GenBank/DDBJ databases">
        <authorList>
            <person name="Harkins D.M."/>
            <person name="Durkin A.S."/>
            <person name="Brinkac L.M."/>
            <person name="Haft D.H."/>
            <person name="Selengut J.D."/>
            <person name="Sanka R."/>
            <person name="DePew J."/>
            <person name="Purushe J."/>
            <person name="Tulsiani S.M."/>
            <person name="Graham G.C."/>
            <person name="Burns M.-A."/>
            <person name="Dohnt M.F."/>
            <person name="Smythe L.D."/>
            <person name="McKay D.B."/>
            <person name="Craig S.B."/>
            <person name="Vinetz J.M."/>
            <person name="Sutton G.G."/>
            <person name="Nierman W.C."/>
            <person name="Fouts D.E."/>
        </authorList>
    </citation>
    <scope>NUCLEOTIDE SEQUENCE [LARGE SCALE GENOMIC DNA]</scope>
    <source>
        <strain evidence="6 7">LT2116</strain>
    </source>
</reference>
<dbReference type="InterPro" id="IPR013216">
    <property type="entry name" value="Methyltransf_11"/>
</dbReference>
<evidence type="ECO:0000256" key="2">
    <source>
        <dbReference type="ARBA" id="ARBA00022603"/>
    </source>
</evidence>
<dbReference type="Gene3D" id="3.40.50.150">
    <property type="entry name" value="Vaccinia Virus protein VP39"/>
    <property type="match status" value="1"/>
</dbReference>
<evidence type="ECO:0000259" key="5">
    <source>
        <dbReference type="Pfam" id="PF08241"/>
    </source>
</evidence>
<comment type="pathway">
    <text evidence="1">Lipid metabolism.</text>
</comment>
<dbReference type="GO" id="GO:0008757">
    <property type="term" value="F:S-adenosylmethionine-dependent methyltransferase activity"/>
    <property type="evidence" value="ECO:0007669"/>
    <property type="project" value="InterPro"/>
</dbReference>
<dbReference type="GO" id="GO:0032259">
    <property type="term" value="P:methylation"/>
    <property type="evidence" value="ECO:0007669"/>
    <property type="project" value="UniProtKB-KW"/>
</dbReference>
<evidence type="ECO:0000313" key="6">
    <source>
        <dbReference type="EMBL" id="EMF83447.1"/>
    </source>
</evidence>
<dbReference type="Proteomes" id="UP000011770">
    <property type="component" value="Unassembled WGS sequence"/>
</dbReference>
<accession>M3FT36</accession>
<dbReference type="PANTHER" id="PTHR44307">
    <property type="entry name" value="PHOSPHOETHANOLAMINE METHYLTRANSFERASE"/>
    <property type="match status" value="1"/>
</dbReference>
<dbReference type="InterPro" id="IPR029063">
    <property type="entry name" value="SAM-dependent_MTases_sf"/>
</dbReference>
<keyword evidence="3 6" id="KW-0808">Transferase</keyword>
<evidence type="ECO:0000256" key="1">
    <source>
        <dbReference type="ARBA" id="ARBA00005189"/>
    </source>
</evidence>
<proteinExistence type="predicted"/>
<dbReference type="CDD" id="cd02440">
    <property type="entry name" value="AdoMet_MTases"/>
    <property type="match status" value="1"/>
</dbReference>
<gene>
    <name evidence="6" type="ORF">LEP1GSC188_2023</name>
</gene>
<dbReference type="SUPFAM" id="SSF53335">
    <property type="entry name" value="S-adenosyl-L-methionine-dependent methyltransferases"/>
    <property type="match status" value="1"/>
</dbReference>
<evidence type="ECO:0000256" key="4">
    <source>
        <dbReference type="ARBA" id="ARBA00025707"/>
    </source>
</evidence>
<evidence type="ECO:0000313" key="7">
    <source>
        <dbReference type="Proteomes" id="UP000011770"/>
    </source>
</evidence>
<comment type="pathway">
    <text evidence="4">Phospholipid metabolism.</text>
</comment>
<dbReference type="PANTHER" id="PTHR44307:SF2">
    <property type="entry name" value="PHOSPHOETHANOLAMINE METHYLTRANSFERASE ISOFORM X1"/>
    <property type="match status" value="1"/>
</dbReference>
<comment type="caution">
    <text evidence="6">The sequence shown here is derived from an EMBL/GenBank/DDBJ whole genome shotgun (WGS) entry which is preliminary data.</text>
</comment>
<evidence type="ECO:0000256" key="3">
    <source>
        <dbReference type="ARBA" id="ARBA00022679"/>
    </source>
</evidence>
<dbReference type="EMBL" id="AHOR02000013">
    <property type="protein sequence ID" value="EMF83447.1"/>
    <property type="molecule type" value="Genomic_DNA"/>
</dbReference>
<organism evidence="6 7">
    <name type="scientific">Leptospira weilii serovar Topaz str. LT2116</name>
    <dbReference type="NCBI Taxonomy" id="1088540"/>
    <lineage>
        <taxon>Bacteria</taxon>
        <taxon>Pseudomonadati</taxon>
        <taxon>Spirochaetota</taxon>
        <taxon>Spirochaetia</taxon>
        <taxon>Leptospirales</taxon>
        <taxon>Leptospiraceae</taxon>
        <taxon>Leptospira</taxon>
    </lineage>
</organism>
<sequence>MKLFRKIRPEETPDTLTHLYLNPENSSWANLGYWKDTTDYPTACKALARLLGERADLKRGLKVLDLGFGCGDQFFVWREEFFLDFADLIGVNGSSVQVGFAKNLFESRSDILPGLICSTVEAAIVSFPHQSFDRILCLDSASFFSDRKEFCRQVFRVLKPGGRFVSAELVLKNSRLGILDSWLRDLVCTLSSIPKNNRVTSDSLSQLLKSSGFVSDGFDFLEEDVFGGFSSFLKKKMKEPRIPQRIARKYSRFAEFLGGERMKRYFQFVLYAAVKPD</sequence>
<dbReference type="AlphaFoldDB" id="M3FT36"/>